<protein>
    <submittedName>
        <fullName evidence="2">Carboxymuconolactone decarboxylase family protein</fullName>
    </submittedName>
</protein>
<dbReference type="InterPro" id="IPR029032">
    <property type="entry name" value="AhpD-like"/>
</dbReference>
<evidence type="ECO:0000259" key="1">
    <source>
        <dbReference type="Pfam" id="PF02627"/>
    </source>
</evidence>
<gene>
    <name evidence="2" type="ORF">H9861_01060</name>
</gene>
<accession>A0A9D1UVS1</accession>
<comment type="caution">
    <text evidence="2">The sequence shown here is derived from an EMBL/GenBank/DDBJ whole genome shotgun (WGS) entry which is preliminary data.</text>
</comment>
<dbReference type="AlphaFoldDB" id="A0A9D1UVS1"/>
<feature type="domain" description="Carboxymuconolactone decarboxylase-like" evidence="1">
    <location>
        <begin position="133"/>
        <end position="208"/>
    </location>
</feature>
<dbReference type="GO" id="GO:0051920">
    <property type="term" value="F:peroxiredoxin activity"/>
    <property type="evidence" value="ECO:0007669"/>
    <property type="project" value="InterPro"/>
</dbReference>
<evidence type="ECO:0000313" key="2">
    <source>
        <dbReference type="EMBL" id="HIX01333.1"/>
    </source>
</evidence>
<sequence>MKNTDQQFNQIFANYIKDFEQTPISDEMRRLLPIVIFSIQGVTEQLPEYVKDAVVHAVPDEKILEAIYQLEPIAGIGKVRAALKAIHQVISVDNFSQKQDDPQFGIQVQQKIYGTEIRDLLADLPDGAGNFVADHLTNHFFGDFYQHEALTVKERELLELVSFITLNVDFQINAHAIGSLKAGNSESEIVWTIINILPYVGFPLVINSIQKVHAAAEKLAQMR</sequence>
<dbReference type="SUPFAM" id="SSF69118">
    <property type="entry name" value="AhpD-like"/>
    <property type="match status" value="1"/>
</dbReference>
<dbReference type="InterPro" id="IPR052512">
    <property type="entry name" value="4CMD/NDH-1_regulator"/>
</dbReference>
<reference evidence="2" key="2">
    <citation type="submission" date="2021-04" db="EMBL/GenBank/DDBJ databases">
        <authorList>
            <person name="Gilroy R."/>
        </authorList>
    </citation>
    <scope>NUCLEOTIDE SEQUENCE</scope>
    <source>
        <strain evidence="2">6627</strain>
    </source>
</reference>
<organism evidence="2 3">
    <name type="scientific">Candidatus Ligilactobacillus excrementigallinarum</name>
    <dbReference type="NCBI Taxonomy" id="2838641"/>
    <lineage>
        <taxon>Bacteria</taxon>
        <taxon>Bacillati</taxon>
        <taxon>Bacillota</taxon>
        <taxon>Bacilli</taxon>
        <taxon>Lactobacillales</taxon>
        <taxon>Lactobacillaceae</taxon>
        <taxon>Ligilactobacillus</taxon>
    </lineage>
</organism>
<dbReference type="EMBL" id="DXFP01000008">
    <property type="protein sequence ID" value="HIX01333.1"/>
    <property type="molecule type" value="Genomic_DNA"/>
</dbReference>
<reference evidence="2" key="1">
    <citation type="journal article" date="2021" name="PeerJ">
        <title>Extensive microbial diversity within the chicken gut microbiome revealed by metagenomics and culture.</title>
        <authorList>
            <person name="Gilroy R."/>
            <person name="Ravi A."/>
            <person name="Getino M."/>
            <person name="Pursley I."/>
            <person name="Horton D.L."/>
            <person name="Alikhan N.F."/>
            <person name="Baker D."/>
            <person name="Gharbi K."/>
            <person name="Hall N."/>
            <person name="Watson M."/>
            <person name="Adriaenssens E.M."/>
            <person name="Foster-Nyarko E."/>
            <person name="Jarju S."/>
            <person name="Secka A."/>
            <person name="Antonio M."/>
            <person name="Oren A."/>
            <person name="Chaudhuri R.R."/>
            <person name="La Ragione R."/>
            <person name="Hildebrand F."/>
            <person name="Pallen M.J."/>
        </authorList>
    </citation>
    <scope>NUCLEOTIDE SEQUENCE</scope>
    <source>
        <strain evidence="2">6627</strain>
    </source>
</reference>
<dbReference type="InterPro" id="IPR003779">
    <property type="entry name" value="CMD-like"/>
</dbReference>
<proteinExistence type="predicted"/>
<dbReference type="PANTHER" id="PTHR33570">
    <property type="entry name" value="4-CARBOXYMUCONOLACTONE DECARBOXYLASE FAMILY PROTEIN"/>
    <property type="match status" value="1"/>
</dbReference>
<dbReference type="Pfam" id="PF02627">
    <property type="entry name" value="CMD"/>
    <property type="match status" value="1"/>
</dbReference>
<dbReference type="Proteomes" id="UP000823963">
    <property type="component" value="Unassembled WGS sequence"/>
</dbReference>
<evidence type="ECO:0000313" key="3">
    <source>
        <dbReference type="Proteomes" id="UP000823963"/>
    </source>
</evidence>
<name>A0A9D1UVS1_9LACO</name>
<dbReference type="Gene3D" id="1.20.1290.10">
    <property type="entry name" value="AhpD-like"/>
    <property type="match status" value="1"/>
</dbReference>
<dbReference type="PANTHER" id="PTHR33570:SF2">
    <property type="entry name" value="CARBOXYMUCONOLACTONE DECARBOXYLASE-LIKE DOMAIN-CONTAINING PROTEIN"/>
    <property type="match status" value="1"/>
</dbReference>